<dbReference type="InterPro" id="IPR002933">
    <property type="entry name" value="Peptidase_M20"/>
</dbReference>
<feature type="domain" description="Peptidase M20 dimerisation" evidence="18">
    <location>
        <begin position="208"/>
        <end position="277"/>
    </location>
</feature>
<evidence type="ECO:0000256" key="12">
    <source>
        <dbReference type="ARBA" id="ARBA00061423"/>
    </source>
</evidence>
<evidence type="ECO:0000313" key="19">
    <source>
        <dbReference type="EMBL" id="KAA8500880.1"/>
    </source>
</evidence>
<dbReference type="GO" id="GO:0046872">
    <property type="term" value="F:metal ion binding"/>
    <property type="evidence" value="ECO:0007669"/>
    <property type="project" value="UniProtKB-KW"/>
</dbReference>
<evidence type="ECO:0000256" key="2">
    <source>
        <dbReference type="ARBA" id="ARBA00001947"/>
    </source>
</evidence>
<keyword evidence="3" id="KW-0645">Protease</keyword>
<sequence>MEYKITGYKPEKLFHFFEEVCAVPRGSGNEKGISDFLVKFAKDRGLWVYQDDSYNVIIKKNGSEGAEDKEPVMLQGHIDMVCDKRAGVEHDFGTEGIDLVLKDGVLFANGTTLGADNGVAIALMMMVLDDEDIKHPPVECVFTTEEEVGLNGAQALDKSQITARTMINMDSEEEGVATISCAGGLRVQLTRPVERTTTEGTLVQIKIEGLLGGHSGTDIDKERQNANILMARMIENLMKNTDGKLVAFAGGTKDNAITRECEASLLYADKAEAEKAEKFACALAETFSEEISSFEPDFACEVSIEEGQSAAVLKDEDAKAFISAIRLVPNGVYRRNIKMDGFVVVSSNMGVVRANENELVIVISPRSSVASLQEDTKERLALLAETFGFDIEYSGEYPGWDFKEDSKIREVFKESYRELFGEELKLEALHAGLECGLFSEALPGLDAIAVGPTLYNVHTPDENVPLDSFERFYELLKDVLARLAAA</sequence>
<dbReference type="PANTHER" id="PTHR43501">
    <property type="entry name" value="CYTOSOL NON-SPECIFIC DIPEPTIDASE"/>
    <property type="match status" value="1"/>
</dbReference>
<comment type="catalytic activity">
    <reaction evidence="9">
        <text>Hydrolysis of dipeptides, preferentially hydrophobic dipeptides including prolyl amino acids.</text>
        <dbReference type="EC" id="3.4.13.18"/>
    </reaction>
</comment>
<comment type="caution">
    <text evidence="19">The sequence shown here is derived from an EMBL/GenBank/DDBJ whole genome shotgun (WGS) entry which is preliminary data.</text>
</comment>
<keyword evidence="6" id="KW-0862">Zinc</keyword>
<evidence type="ECO:0000256" key="10">
    <source>
        <dbReference type="ARBA" id="ARBA00038976"/>
    </source>
</evidence>
<evidence type="ECO:0000256" key="11">
    <source>
        <dbReference type="ARBA" id="ARBA00044252"/>
    </source>
</evidence>
<dbReference type="GO" id="GO:0006508">
    <property type="term" value="P:proteolysis"/>
    <property type="evidence" value="ECO:0007669"/>
    <property type="project" value="UniProtKB-KW"/>
</dbReference>
<keyword evidence="20" id="KW-1185">Reference proteome</keyword>
<name>A0A5M9HV56_9FIRM</name>
<comment type="cofactor">
    <cofactor evidence="2">
        <name>Zn(2+)</name>
        <dbReference type="ChEBI" id="CHEBI:29105"/>
    </cofactor>
</comment>
<evidence type="ECO:0000256" key="5">
    <source>
        <dbReference type="ARBA" id="ARBA00022801"/>
    </source>
</evidence>
<evidence type="ECO:0000256" key="1">
    <source>
        <dbReference type="ARBA" id="ARBA00001941"/>
    </source>
</evidence>
<evidence type="ECO:0000256" key="3">
    <source>
        <dbReference type="ARBA" id="ARBA00022670"/>
    </source>
</evidence>
<dbReference type="Proteomes" id="UP000322025">
    <property type="component" value="Unassembled WGS sequence"/>
</dbReference>
<dbReference type="InterPro" id="IPR001160">
    <property type="entry name" value="Peptidase_M20C"/>
</dbReference>
<dbReference type="SUPFAM" id="SSF53187">
    <property type="entry name" value="Zn-dependent exopeptidases"/>
    <property type="match status" value="1"/>
</dbReference>
<dbReference type="EMBL" id="VMSO01000015">
    <property type="protein sequence ID" value="KAA8500880.1"/>
    <property type="molecule type" value="Genomic_DNA"/>
</dbReference>
<keyword evidence="8" id="KW-0170">Cobalt</keyword>
<keyword evidence="4" id="KW-0479">Metal-binding</keyword>
<dbReference type="AlphaFoldDB" id="A0A5M9HV56"/>
<dbReference type="NCBIfam" id="TIGR01893">
    <property type="entry name" value="aa-his-dipept"/>
    <property type="match status" value="1"/>
</dbReference>
<dbReference type="EC" id="3.4.13.18" evidence="10"/>
<evidence type="ECO:0000256" key="7">
    <source>
        <dbReference type="ARBA" id="ARBA00023049"/>
    </source>
</evidence>
<dbReference type="FunFam" id="3.40.630.10:FF:000018">
    <property type="entry name" value="Aminoacyl-histidine dipeptidase PepD"/>
    <property type="match status" value="1"/>
</dbReference>
<dbReference type="InterPro" id="IPR011650">
    <property type="entry name" value="Peptidase_M20_dimer"/>
</dbReference>
<dbReference type="PANTHER" id="PTHR43501:SF1">
    <property type="entry name" value="CYTOSOL NON-SPECIFIC DIPEPTIDASE"/>
    <property type="match status" value="1"/>
</dbReference>
<proteinExistence type="inferred from homology"/>
<dbReference type="GO" id="GO:0005829">
    <property type="term" value="C:cytosol"/>
    <property type="evidence" value="ECO:0007669"/>
    <property type="project" value="TreeGrafter"/>
</dbReference>
<dbReference type="Gene3D" id="3.40.630.10">
    <property type="entry name" value="Zn peptidases"/>
    <property type="match status" value="2"/>
</dbReference>
<dbReference type="GO" id="GO:0070573">
    <property type="term" value="F:metallodipeptidase activity"/>
    <property type="evidence" value="ECO:0007669"/>
    <property type="project" value="TreeGrafter"/>
</dbReference>
<evidence type="ECO:0000256" key="17">
    <source>
        <dbReference type="ARBA" id="ARBA00078074"/>
    </source>
</evidence>
<evidence type="ECO:0000256" key="16">
    <source>
        <dbReference type="ARBA" id="ARBA00077688"/>
    </source>
</evidence>
<evidence type="ECO:0000256" key="4">
    <source>
        <dbReference type="ARBA" id="ARBA00022723"/>
    </source>
</evidence>
<dbReference type="Pfam" id="PF07687">
    <property type="entry name" value="M20_dimer"/>
    <property type="match status" value="1"/>
</dbReference>
<dbReference type="PRINTS" id="PR00934">
    <property type="entry name" value="XHISDIPTASE"/>
</dbReference>
<dbReference type="RefSeq" id="WP_150311214.1">
    <property type="nucleotide sequence ID" value="NZ_VMSO01000015.1"/>
</dbReference>
<evidence type="ECO:0000256" key="6">
    <source>
        <dbReference type="ARBA" id="ARBA00022833"/>
    </source>
</evidence>
<comment type="cofactor">
    <cofactor evidence="1">
        <name>Co(2+)</name>
        <dbReference type="ChEBI" id="CHEBI:48828"/>
    </cofactor>
</comment>
<evidence type="ECO:0000256" key="9">
    <source>
        <dbReference type="ARBA" id="ARBA00036421"/>
    </source>
</evidence>
<keyword evidence="5" id="KW-0378">Hydrolase</keyword>
<comment type="similarity">
    <text evidence="12">Belongs to the peptidase M20C family.</text>
</comment>
<evidence type="ECO:0000256" key="15">
    <source>
        <dbReference type="ARBA" id="ARBA00076004"/>
    </source>
</evidence>
<protein>
    <recommendedName>
        <fullName evidence="13">Cytosol non-specific dipeptidase</fullName>
        <ecNumber evidence="10">3.4.13.18</ecNumber>
    </recommendedName>
    <alternativeName>
        <fullName evidence="16">Aminoacyl-histidine dipeptidase</fullName>
    </alternativeName>
    <alternativeName>
        <fullName evidence="15">Beta-alanyl-histidine dipeptidase</fullName>
    </alternativeName>
    <alternativeName>
        <fullName evidence="14">Carnosinase</fullName>
    </alternativeName>
    <alternativeName>
        <fullName evidence="11">Peptidase D</fullName>
    </alternativeName>
    <alternativeName>
        <fullName evidence="17">Xaa-His dipeptidase</fullName>
    </alternativeName>
</protein>
<evidence type="ECO:0000256" key="14">
    <source>
        <dbReference type="ARBA" id="ARBA00075285"/>
    </source>
</evidence>
<dbReference type="Pfam" id="PF01546">
    <property type="entry name" value="Peptidase_M20"/>
    <property type="match status" value="1"/>
</dbReference>
<evidence type="ECO:0000259" key="18">
    <source>
        <dbReference type="Pfam" id="PF07687"/>
    </source>
</evidence>
<evidence type="ECO:0000256" key="8">
    <source>
        <dbReference type="ARBA" id="ARBA00023285"/>
    </source>
</evidence>
<keyword evidence="7" id="KW-0482">Metalloprotease</keyword>
<accession>A0A5M9HV56</accession>
<evidence type="ECO:0000256" key="13">
    <source>
        <dbReference type="ARBA" id="ARBA00071271"/>
    </source>
</evidence>
<dbReference type="PIRSF" id="PIRSF016599">
    <property type="entry name" value="Xaa-His_dipept"/>
    <property type="match status" value="1"/>
</dbReference>
<dbReference type="OrthoDB" id="9773892at2"/>
<gene>
    <name evidence="19" type="ORF">FNY66_11325</name>
</gene>
<evidence type="ECO:0000313" key="20">
    <source>
        <dbReference type="Proteomes" id="UP000322025"/>
    </source>
</evidence>
<reference evidence="19" key="1">
    <citation type="submission" date="2019-07" db="EMBL/GenBank/DDBJ databases">
        <authorList>
            <person name="Wongkuna S."/>
            <person name="Scaria J."/>
        </authorList>
    </citation>
    <scope>NUCLEOTIDE SEQUENCE [LARGE SCALE GENOMIC DNA]</scope>
    <source>
        <strain evidence="19">SW178</strain>
    </source>
</reference>
<dbReference type="FunFam" id="3.40.630.10:FF:000015">
    <property type="entry name" value="Aminoacyl-histidine dipeptidase PepD"/>
    <property type="match status" value="1"/>
</dbReference>
<dbReference type="CDD" id="cd03890">
    <property type="entry name" value="M20_pepD"/>
    <property type="match status" value="1"/>
</dbReference>
<organism evidence="19 20">
    <name type="scientific">Mediterraneibacter catenae</name>
    <dbReference type="NCBI Taxonomy" id="2594882"/>
    <lineage>
        <taxon>Bacteria</taxon>
        <taxon>Bacillati</taxon>
        <taxon>Bacillota</taxon>
        <taxon>Clostridia</taxon>
        <taxon>Lachnospirales</taxon>
        <taxon>Lachnospiraceae</taxon>
        <taxon>Mediterraneibacter</taxon>
    </lineage>
</organism>